<keyword evidence="1" id="KW-0472">Membrane</keyword>
<feature type="transmembrane region" description="Helical" evidence="1">
    <location>
        <begin position="230"/>
        <end position="250"/>
    </location>
</feature>
<evidence type="ECO:0008006" key="4">
    <source>
        <dbReference type="Google" id="ProtNLM"/>
    </source>
</evidence>
<evidence type="ECO:0000313" key="3">
    <source>
        <dbReference type="Proteomes" id="UP000256964"/>
    </source>
</evidence>
<dbReference type="SUPFAM" id="SSF81383">
    <property type="entry name" value="F-box domain"/>
    <property type="match status" value="1"/>
</dbReference>
<gene>
    <name evidence="2" type="ORF">OH76DRAFT_1021776</name>
</gene>
<dbReference type="OrthoDB" id="10660685at2759"/>
<keyword evidence="3" id="KW-1185">Reference proteome</keyword>
<evidence type="ECO:0000313" key="2">
    <source>
        <dbReference type="EMBL" id="RDX45123.1"/>
    </source>
</evidence>
<dbReference type="Gene3D" id="3.80.10.10">
    <property type="entry name" value="Ribonuclease Inhibitor"/>
    <property type="match status" value="1"/>
</dbReference>
<accession>A0A371CXV7</accession>
<keyword evidence="1" id="KW-1133">Transmembrane helix</keyword>
<dbReference type="InterPro" id="IPR036047">
    <property type="entry name" value="F-box-like_dom_sf"/>
</dbReference>
<keyword evidence="1" id="KW-0812">Transmembrane</keyword>
<reference evidence="2 3" key="1">
    <citation type="journal article" date="2018" name="Biotechnol. Biofuels">
        <title>Integrative visual omics of the white-rot fungus Polyporus brumalis exposes the biotechnological potential of its oxidative enzymes for delignifying raw plant biomass.</title>
        <authorList>
            <person name="Miyauchi S."/>
            <person name="Rancon A."/>
            <person name="Drula E."/>
            <person name="Hage H."/>
            <person name="Chaduli D."/>
            <person name="Favel A."/>
            <person name="Grisel S."/>
            <person name="Henrissat B."/>
            <person name="Herpoel-Gimbert I."/>
            <person name="Ruiz-Duenas F.J."/>
            <person name="Chevret D."/>
            <person name="Hainaut M."/>
            <person name="Lin J."/>
            <person name="Wang M."/>
            <person name="Pangilinan J."/>
            <person name="Lipzen A."/>
            <person name="Lesage-Meessen L."/>
            <person name="Navarro D."/>
            <person name="Riley R."/>
            <person name="Grigoriev I.V."/>
            <person name="Zhou S."/>
            <person name="Raouche S."/>
            <person name="Rosso M.N."/>
        </authorList>
    </citation>
    <scope>NUCLEOTIDE SEQUENCE [LARGE SCALE GENOMIC DNA]</scope>
    <source>
        <strain evidence="2 3">BRFM 1820</strain>
    </source>
</reference>
<protein>
    <recommendedName>
        <fullName evidence="4">F-box domain-containing protein</fullName>
    </recommendedName>
</protein>
<sequence>MDASVTESPRLGIRSPLSLLPLELQYAIIGWLQEDQPAIASCSLVCRRWQPIGQSILFQTVKFQRSGETRVPRFLQFVRANLDIAGYIHALHLDGFYKLSFGALRVAVGTMTHLHTLKLLLVTLQFDPADSESSHVAHPRPSLKKLVISYCDPSPSSDNNIAKLLSVVCLFSEIDHLAVKGDDWVTLSSIDGYVDQAPVVRSLKVYTRQETRVFAMHRMVRASGSLRGRISYLGISAGTIAAAVALAGLVREAGPHLRTLKLSLFYEGWGDVSVSGECSMLHLECPESRYYVRQSVV</sequence>
<evidence type="ECO:0000256" key="1">
    <source>
        <dbReference type="SAM" id="Phobius"/>
    </source>
</evidence>
<dbReference type="EMBL" id="KZ857441">
    <property type="protein sequence ID" value="RDX45123.1"/>
    <property type="molecule type" value="Genomic_DNA"/>
</dbReference>
<organism evidence="2 3">
    <name type="scientific">Lentinus brumalis</name>
    <dbReference type="NCBI Taxonomy" id="2498619"/>
    <lineage>
        <taxon>Eukaryota</taxon>
        <taxon>Fungi</taxon>
        <taxon>Dikarya</taxon>
        <taxon>Basidiomycota</taxon>
        <taxon>Agaricomycotina</taxon>
        <taxon>Agaricomycetes</taxon>
        <taxon>Polyporales</taxon>
        <taxon>Polyporaceae</taxon>
        <taxon>Lentinus</taxon>
    </lineage>
</organism>
<dbReference type="InterPro" id="IPR032675">
    <property type="entry name" value="LRR_dom_sf"/>
</dbReference>
<proteinExistence type="predicted"/>
<dbReference type="Proteomes" id="UP000256964">
    <property type="component" value="Unassembled WGS sequence"/>
</dbReference>
<name>A0A371CXV7_9APHY</name>
<dbReference type="AlphaFoldDB" id="A0A371CXV7"/>